<dbReference type="PROSITE" id="PS50943">
    <property type="entry name" value="HTH_CROC1"/>
    <property type="match status" value="1"/>
</dbReference>
<dbReference type="AlphaFoldDB" id="A0A918PLH0"/>
<evidence type="ECO:0000256" key="3">
    <source>
        <dbReference type="ARBA" id="ARBA00023163"/>
    </source>
</evidence>
<dbReference type="CDD" id="cd00093">
    <property type="entry name" value="HTH_XRE"/>
    <property type="match status" value="1"/>
</dbReference>
<gene>
    <name evidence="5" type="ORF">GCM10011614_31590</name>
</gene>
<evidence type="ECO:0000256" key="2">
    <source>
        <dbReference type="ARBA" id="ARBA00023125"/>
    </source>
</evidence>
<keyword evidence="6" id="KW-1185">Reference proteome</keyword>
<keyword evidence="2" id="KW-0238">DNA-binding</keyword>
<comment type="caution">
    <text evidence="5">The sequence shown here is derived from an EMBL/GenBank/DDBJ whole genome shotgun (WGS) entry which is preliminary data.</text>
</comment>
<dbReference type="Pfam" id="PF01381">
    <property type="entry name" value="HTH_3"/>
    <property type="match status" value="1"/>
</dbReference>
<dbReference type="EMBL" id="BMZA01000017">
    <property type="protein sequence ID" value="GGZ14236.1"/>
    <property type="molecule type" value="Genomic_DNA"/>
</dbReference>
<evidence type="ECO:0000256" key="1">
    <source>
        <dbReference type="ARBA" id="ARBA00023015"/>
    </source>
</evidence>
<reference evidence="5" key="1">
    <citation type="journal article" date="2014" name="Int. J. Syst. Evol. Microbiol.">
        <title>Complete genome sequence of Corynebacterium casei LMG S-19264T (=DSM 44701T), isolated from a smear-ripened cheese.</title>
        <authorList>
            <consortium name="US DOE Joint Genome Institute (JGI-PGF)"/>
            <person name="Walter F."/>
            <person name="Albersmeier A."/>
            <person name="Kalinowski J."/>
            <person name="Ruckert C."/>
        </authorList>
    </citation>
    <scope>NUCLEOTIDE SEQUENCE</scope>
    <source>
        <strain evidence="5">KCTC 32255</strain>
    </source>
</reference>
<dbReference type="Proteomes" id="UP000648075">
    <property type="component" value="Unassembled WGS sequence"/>
</dbReference>
<proteinExistence type="predicted"/>
<dbReference type="GO" id="GO:0003677">
    <property type="term" value="F:DNA binding"/>
    <property type="evidence" value="ECO:0007669"/>
    <property type="project" value="UniProtKB-KW"/>
</dbReference>
<reference evidence="5" key="2">
    <citation type="submission" date="2020-09" db="EMBL/GenBank/DDBJ databases">
        <authorList>
            <person name="Sun Q."/>
            <person name="Kim S."/>
        </authorList>
    </citation>
    <scope>NUCLEOTIDE SEQUENCE</scope>
    <source>
        <strain evidence="5">KCTC 32255</strain>
    </source>
</reference>
<keyword evidence="3" id="KW-0804">Transcription</keyword>
<feature type="domain" description="HTH cro/C1-type" evidence="4">
    <location>
        <begin position="36"/>
        <end position="74"/>
    </location>
</feature>
<accession>A0A918PLH0</accession>
<dbReference type="Gene3D" id="1.10.260.40">
    <property type="entry name" value="lambda repressor-like DNA-binding domains"/>
    <property type="match status" value="1"/>
</dbReference>
<dbReference type="InterPro" id="IPR052359">
    <property type="entry name" value="HTH-type_reg/antitoxin"/>
</dbReference>
<dbReference type="SUPFAM" id="SSF47413">
    <property type="entry name" value="lambda repressor-like DNA-binding domains"/>
    <property type="match status" value="1"/>
</dbReference>
<dbReference type="PANTHER" id="PTHR36511">
    <property type="entry name" value="MERR FAMILY BACTERIAL REGULATORY PROTEIN"/>
    <property type="match status" value="1"/>
</dbReference>
<dbReference type="InterPro" id="IPR010982">
    <property type="entry name" value="Lambda_DNA-bd_dom_sf"/>
</dbReference>
<evidence type="ECO:0000259" key="4">
    <source>
        <dbReference type="PROSITE" id="PS50943"/>
    </source>
</evidence>
<protein>
    <submittedName>
        <fullName evidence="5">Transcriptional regulator</fullName>
    </submittedName>
</protein>
<name>A0A918PLH0_9SPHN</name>
<sequence length="96" mass="10378">MTDFGQDLIAAMEEAAAHARGTGTVARVHTIDVPDVRAIRETLGLSQQAFASAYHIPLATLKGWEQGRRQPDATASAYLSVIARLPHEARDVLRAV</sequence>
<dbReference type="InterPro" id="IPR001387">
    <property type="entry name" value="Cro/C1-type_HTH"/>
</dbReference>
<dbReference type="RefSeq" id="WP_189622261.1">
    <property type="nucleotide sequence ID" value="NZ_BMZA01000017.1"/>
</dbReference>
<evidence type="ECO:0000313" key="5">
    <source>
        <dbReference type="EMBL" id="GGZ14236.1"/>
    </source>
</evidence>
<evidence type="ECO:0000313" key="6">
    <source>
        <dbReference type="Proteomes" id="UP000648075"/>
    </source>
</evidence>
<dbReference type="PANTHER" id="PTHR36511:SF3">
    <property type="entry name" value="ANTITOXIN HIGA-2"/>
    <property type="match status" value="1"/>
</dbReference>
<keyword evidence="1" id="KW-0805">Transcription regulation</keyword>
<organism evidence="5 6">
    <name type="scientific">Novosphingobium colocasiae</name>
    <dbReference type="NCBI Taxonomy" id="1256513"/>
    <lineage>
        <taxon>Bacteria</taxon>
        <taxon>Pseudomonadati</taxon>
        <taxon>Pseudomonadota</taxon>
        <taxon>Alphaproteobacteria</taxon>
        <taxon>Sphingomonadales</taxon>
        <taxon>Sphingomonadaceae</taxon>
        <taxon>Novosphingobium</taxon>
    </lineage>
</organism>